<accession>A0A846MWX6</accession>
<evidence type="ECO:0000256" key="4">
    <source>
        <dbReference type="ARBA" id="ARBA00022475"/>
    </source>
</evidence>
<comment type="similarity">
    <text evidence="3 10">Belongs to the FliL family.</text>
</comment>
<name>A0A846MWX6_9PROT</name>
<dbReference type="InterPro" id="IPR005503">
    <property type="entry name" value="FliL"/>
</dbReference>
<gene>
    <name evidence="12" type="ORF">FHS83_001362</name>
</gene>
<sequence length="175" mass="18911">MANTDTADGEGQDGQNPAETEKKGFVKKLLGNKKMLIIVVAALLLLLGGGGAGLYFLVLAPAEKPAKAEEPPPPPPTYFDIPDLIVNIQGADGNPVYLKLSVSLELATAEDKNGVQPLMPRVVDQFQGYLRELRPDDLKGSAGIMRVKEELLRRANVAAAPYHVRDVLLKEMIIQ</sequence>
<reference evidence="12 13" key="1">
    <citation type="submission" date="2020-03" db="EMBL/GenBank/DDBJ databases">
        <title>Genomic Encyclopedia of Type Strains, Phase IV (KMG-IV): sequencing the most valuable type-strain genomes for metagenomic binning, comparative biology and taxonomic classification.</title>
        <authorList>
            <person name="Goeker M."/>
        </authorList>
    </citation>
    <scope>NUCLEOTIDE SEQUENCE [LARGE SCALE GENOMIC DNA]</scope>
    <source>
        <strain evidence="12 13">DSM 19867</strain>
    </source>
</reference>
<evidence type="ECO:0000313" key="12">
    <source>
        <dbReference type="EMBL" id="NIK88044.1"/>
    </source>
</evidence>
<keyword evidence="12" id="KW-0282">Flagellum</keyword>
<dbReference type="GO" id="GO:0006935">
    <property type="term" value="P:chemotaxis"/>
    <property type="evidence" value="ECO:0007669"/>
    <property type="project" value="UniProtKB-KW"/>
</dbReference>
<evidence type="ECO:0000256" key="3">
    <source>
        <dbReference type="ARBA" id="ARBA00008281"/>
    </source>
</evidence>
<proteinExistence type="inferred from homology"/>
<keyword evidence="13" id="KW-1185">Reference proteome</keyword>
<evidence type="ECO:0000256" key="7">
    <source>
        <dbReference type="ARBA" id="ARBA00022779"/>
    </source>
</evidence>
<dbReference type="EMBL" id="JAASRM010000001">
    <property type="protein sequence ID" value="NIK88044.1"/>
    <property type="molecule type" value="Genomic_DNA"/>
</dbReference>
<dbReference type="AlphaFoldDB" id="A0A846MWX6"/>
<dbReference type="Proteomes" id="UP000570514">
    <property type="component" value="Unassembled WGS sequence"/>
</dbReference>
<feature type="region of interest" description="Disordered" evidence="11">
    <location>
        <begin position="1"/>
        <end position="20"/>
    </location>
</feature>
<keyword evidence="8 10" id="KW-1133">Transmembrane helix</keyword>
<keyword evidence="7 10" id="KW-0283">Flagellar rotation</keyword>
<feature type="transmembrane region" description="Helical" evidence="10">
    <location>
        <begin position="35"/>
        <end position="58"/>
    </location>
</feature>
<dbReference type="PANTHER" id="PTHR35091:SF2">
    <property type="entry name" value="FLAGELLAR PROTEIN FLIL"/>
    <property type="match status" value="1"/>
</dbReference>
<keyword evidence="4" id="KW-1003">Cell membrane</keyword>
<dbReference type="Pfam" id="PF03748">
    <property type="entry name" value="FliL"/>
    <property type="match status" value="1"/>
</dbReference>
<protein>
    <recommendedName>
        <fullName evidence="10">Flagellar protein FliL</fullName>
    </recommendedName>
</protein>
<evidence type="ECO:0000256" key="1">
    <source>
        <dbReference type="ARBA" id="ARBA00002254"/>
    </source>
</evidence>
<dbReference type="RefSeq" id="WP_167082152.1">
    <property type="nucleotide sequence ID" value="NZ_BAAADC010000001.1"/>
</dbReference>
<comment type="subcellular location">
    <subcellularLocation>
        <location evidence="10">Cell inner membrane</location>
    </subcellularLocation>
    <subcellularLocation>
        <location evidence="2">Cell membrane</location>
        <topology evidence="2">Single-pass membrane protein</topology>
    </subcellularLocation>
</comment>
<keyword evidence="10" id="KW-0997">Cell inner membrane</keyword>
<evidence type="ECO:0000256" key="2">
    <source>
        <dbReference type="ARBA" id="ARBA00004162"/>
    </source>
</evidence>
<keyword evidence="5 10" id="KW-0145">Chemotaxis</keyword>
<dbReference type="PANTHER" id="PTHR35091">
    <property type="entry name" value="FLAGELLAR PROTEIN FLIL"/>
    <property type="match status" value="1"/>
</dbReference>
<dbReference type="GO" id="GO:0071978">
    <property type="term" value="P:bacterial-type flagellum-dependent swarming motility"/>
    <property type="evidence" value="ECO:0007669"/>
    <property type="project" value="TreeGrafter"/>
</dbReference>
<dbReference type="GO" id="GO:0005886">
    <property type="term" value="C:plasma membrane"/>
    <property type="evidence" value="ECO:0007669"/>
    <property type="project" value="UniProtKB-SubCell"/>
</dbReference>
<keyword evidence="12" id="KW-0966">Cell projection</keyword>
<evidence type="ECO:0000256" key="11">
    <source>
        <dbReference type="SAM" id="MobiDB-lite"/>
    </source>
</evidence>
<evidence type="ECO:0000256" key="8">
    <source>
        <dbReference type="ARBA" id="ARBA00022989"/>
    </source>
</evidence>
<keyword evidence="9 10" id="KW-0472">Membrane</keyword>
<dbReference type="GO" id="GO:0009425">
    <property type="term" value="C:bacterial-type flagellum basal body"/>
    <property type="evidence" value="ECO:0007669"/>
    <property type="project" value="InterPro"/>
</dbReference>
<evidence type="ECO:0000256" key="10">
    <source>
        <dbReference type="RuleBase" id="RU364125"/>
    </source>
</evidence>
<comment type="function">
    <text evidence="1 10">Controls the rotational direction of flagella during chemotaxis.</text>
</comment>
<evidence type="ECO:0000256" key="9">
    <source>
        <dbReference type="ARBA" id="ARBA00023136"/>
    </source>
</evidence>
<keyword evidence="12" id="KW-0969">Cilium</keyword>
<evidence type="ECO:0000256" key="5">
    <source>
        <dbReference type="ARBA" id="ARBA00022500"/>
    </source>
</evidence>
<evidence type="ECO:0000256" key="6">
    <source>
        <dbReference type="ARBA" id="ARBA00022692"/>
    </source>
</evidence>
<keyword evidence="6 10" id="KW-0812">Transmembrane</keyword>
<comment type="caution">
    <text evidence="12">The sequence shown here is derived from an EMBL/GenBank/DDBJ whole genome shotgun (WGS) entry which is preliminary data.</text>
</comment>
<organism evidence="12 13">
    <name type="scientific">Rhizomicrobium palustre</name>
    <dbReference type="NCBI Taxonomy" id="189966"/>
    <lineage>
        <taxon>Bacteria</taxon>
        <taxon>Pseudomonadati</taxon>
        <taxon>Pseudomonadota</taxon>
        <taxon>Alphaproteobacteria</taxon>
        <taxon>Micropepsales</taxon>
        <taxon>Micropepsaceae</taxon>
        <taxon>Rhizomicrobium</taxon>
    </lineage>
</organism>
<evidence type="ECO:0000313" key="13">
    <source>
        <dbReference type="Proteomes" id="UP000570514"/>
    </source>
</evidence>